<keyword evidence="3 5" id="KW-0863">Zinc-finger</keyword>
<name>A0A7R7VM22_ASPCH</name>
<evidence type="ECO:0000259" key="6">
    <source>
        <dbReference type="PROSITE" id="PS50157"/>
    </source>
</evidence>
<dbReference type="SUPFAM" id="SSF57667">
    <property type="entry name" value="beta-beta-alpha zinc fingers"/>
    <property type="match status" value="1"/>
</dbReference>
<dbReference type="Proteomes" id="UP000637239">
    <property type="component" value="Chromosome 3"/>
</dbReference>
<dbReference type="GO" id="GO:0005634">
    <property type="term" value="C:nucleus"/>
    <property type="evidence" value="ECO:0007669"/>
    <property type="project" value="TreeGrafter"/>
</dbReference>
<dbReference type="GO" id="GO:0000981">
    <property type="term" value="F:DNA-binding transcription factor activity, RNA polymerase II-specific"/>
    <property type="evidence" value="ECO:0007669"/>
    <property type="project" value="TreeGrafter"/>
</dbReference>
<dbReference type="GeneID" id="66981519"/>
<dbReference type="InterPro" id="IPR036236">
    <property type="entry name" value="Znf_C2H2_sf"/>
</dbReference>
<evidence type="ECO:0000256" key="3">
    <source>
        <dbReference type="ARBA" id="ARBA00022771"/>
    </source>
</evidence>
<evidence type="ECO:0000256" key="5">
    <source>
        <dbReference type="PROSITE-ProRule" id="PRU00042"/>
    </source>
</evidence>
<evidence type="ECO:0000313" key="8">
    <source>
        <dbReference type="Proteomes" id="UP000637239"/>
    </source>
</evidence>
<dbReference type="PANTHER" id="PTHR24409">
    <property type="entry name" value="ZINC FINGER PROTEIN 142"/>
    <property type="match status" value="1"/>
</dbReference>
<dbReference type="InterPro" id="IPR013087">
    <property type="entry name" value="Znf_C2H2_type"/>
</dbReference>
<evidence type="ECO:0000256" key="2">
    <source>
        <dbReference type="ARBA" id="ARBA00022737"/>
    </source>
</evidence>
<dbReference type="AlphaFoldDB" id="A0A7R7VM22"/>
<evidence type="ECO:0000313" key="7">
    <source>
        <dbReference type="EMBL" id="BCR87160.1"/>
    </source>
</evidence>
<dbReference type="EMBL" id="AP024418">
    <property type="protein sequence ID" value="BCR87160.1"/>
    <property type="molecule type" value="Genomic_DNA"/>
</dbReference>
<dbReference type="PROSITE" id="PS50157">
    <property type="entry name" value="ZINC_FINGER_C2H2_2"/>
    <property type="match status" value="4"/>
</dbReference>
<dbReference type="GO" id="GO:0008270">
    <property type="term" value="F:zinc ion binding"/>
    <property type="evidence" value="ECO:0007669"/>
    <property type="project" value="UniProtKB-KW"/>
</dbReference>
<keyword evidence="8" id="KW-1185">Reference proteome</keyword>
<feature type="domain" description="C2H2-type" evidence="6">
    <location>
        <begin position="2"/>
        <end position="31"/>
    </location>
</feature>
<feature type="domain" description="C2H2-type" evidence="6">
    <location>
        <begin position="113"/>
        <end position="142"/>
    </location>
</feature>
<organism evidence="7 8">
    <name type="scientific">Aspergillus chevalieri</name>
    <name type="common">Eurotium chevalieri</name>
    <dbReference type="NCBI Taxonomy" id="182096"/>
    <lineage>
        <taxon>Eukaryota</taxon>
        <taxon>Fungi</taxon>
        <taxon>Dikarya</taxon>
        <taxon>Ascomycota</taxon>
        <taxon>Pezizomycotina</taxon>
        <taxon>Eurotiomycetes</taxon>
        <taxon>Eurotiomycetidae</taxon>
        <taxon>Eurotiales</taxon>
        <taxon>Aspergillaceae</taxon>
        <taxon>Aspergillus</taxon>
        <taxon>Aspergillus subgen. Aspergillus</taxon>
    </lineage>
</organism>
<dbReference type="PROSITE" id="PS00028">
    <property type="entry name" value="ZINC_FINGER_C2H2_1"/>
    <property type="match status" value="4"/>
</dbReference>
<accession>A0A7R7VM22</accession>
<proteinExistence type="predicted"/>
<protein>
    <recommendedName>
        <fullName evidence="6">C2H2-type domain-containing protein</fullName>
    </recommendedName>
</protein>
<gene>
    <name evidence="7" type="ORF">ACHE_31147A</name>
</gene>
<dbReference type="GO" id="GO:0000977">
    <property type="term" value="F:RNA polymerase II transcription regulatory region sequence-specific DNA binding"/>
    <property type="evidence" value="ECO:0007669"/>
    <property type="project" value="TreeGrafter"/>
</dbReference>
<dbReference type="Gene3D" id="3.30.160.60">
    <property type="entry name" value="Classic Zinc Finger"/>
    <property type="match status" value="4"/>
</dbReference>
<dbReference type="Pfam" id="PF12874">
    <property type="entry name" value="zf-met"/>
    <property type="match status" value="3"/>
</dbReference>
<feature type="domain" description="C2H2-type" evidence="6">
    <location>
        <begin position="57"/>
        <end position="86"/>
    </location>
</feature>
<keyword evidence="2" id="KW-0677">Repeat</keyword>
<dbReference type="KEGG" id="ache:ACHE_31147A"/>
<reference evidence="7" key="2">
    <citation type="submission" date="2021-02" db="EMBL/GenBank/DDBJ databases">
        <title>Aspergillus chevalieri M1 genome sequence.</title>
        <authorList>
            <person name="Kadooka C."/>
            <person name="Mori K."/>
            <person name="Futagami T."/>
        </authorList>
    </citation>
    <scope>NUCLEOTIDE SEQUENCE</scope>
    <source>
        <strain evidence="7">M1</strain>
    </source>
</reference>
<dbReference type="Pfam" id="PF13912">
    <property type="entry name" value="zf-C2H2_6"/>
    <property type="match status" value="1"/>
</dbReference>
<evidence type="ECO:0000256" key="1">
    <source>
        <dbReference type="ARBA" id="ARBA00022723"/>
    </source>
</evidence>
<reference evidence="7" key="1">
    <citation type="submission" date="2021-01" db="EMBL/GenBank/DDBJ databases">
        <authorList>
            <consortium name="Aspergillus chevalieri M1 genome sequencing consortium"/>
            <person name="Kazuki M."/>
            <person name="Futagami T."/>
        </authorList>
    </citation>
    <scope>NUCLEOTIDE SEQUENCE</scope>
    <source>
        <strain evidence="7">M1</strain>
    </source>
</reference>
<sequence>MFECEECGDEFWYYEDLTDHLEDYNHWRECETCTRIFTTQRACNQHMNATDHWAPRYECETCTREFMSQNAANQHMNALGHWAPKVPCESCSVKFHTQQAADQHMKARNHFRNYCRTCDRRFMNENNLRAHLNSKTHRGTNVPCPFCKAKYTSANGLAHHLETGSCPNAPKLNRETIYRMIRERDPHGVITKRQIEWHGRVTAGYTATDRAFNGSYWECYICHRQFRLRPHLNQHLNSPVHQQKVYHCPKRACAKEFVALAGLFNHLESESCGMMRFENVQRHVGNFIQGRHLIAF</sequence>
<dbReference type="PANTHER" id="PTHR24409:SF295">
    <property type="entry name" value="AZ2-RELATED"/>
    <property type="match status" value="1"/>
</dbReference>
<dbReference type="RefSeq" id="XP_043135682.1">
    <property type="nucleotide sequence ID" value="XM_043277844.1"/>
</dbReference>
<feature type="domain" description="C2H2-type" evidence="6">
    <location>
        <begin position="217"/>
        <end position="241"/>
    </location>
</feature>
<keyword evidence="1" id="KW-0479">Metal-binding</keyword>
<keyword evidence="4" id="KW-0862">Zinc</keyword>
<evidence type="ECO:0000256" key="4">
    <source>
        <dbReference type="ARBA" id="ARBA00022833"/>
    </source>
</evidence>
<dbReference type="SMART" id="SM00355">
    <property type="entry name" value="ZnF_C2H2"/>
    <property type="match status" value="8"/>
</dbReference>